<evidence type="ECO:0000313" key="1">
    <source>
        <dbReference type="EMBL" id="MBM6929059.1"/>
    </source>
</evidence>
<proteinExistence type="predicted"/>
<dbReference type="InterPro" id="IPR003795">
    <property type="entry name" value="DUF192"/>
</dbReference>
<name>A0ABS2GUC1_9BURK</name>
<keyword evidence="2" id="KW-1185">Reference proteome</keyword>
<accession>A0ABS2GUC1</accession>
<dbReference type="PANTHER" id="PTHR37953:SF1">
    <property type="entry name" value="UPF0127 PROTEIN MJ1496"/>
    <property type="match status" value="1"/>
</dbReference>
<dbReference type="Proteomes" id="UP000777002">
    <property type="component" value="Unassembled WGS sequence"/>
</dbReference>
<dbReference type="RefSeq" id="WP_205050648.1">
    <property type="nucleotide sequence ID" value="NZ_JACJKX010000013.1"/>
</dbReference>
<gene>
    <name evidence="1" type="ORF">H5985_07250</name>
</gene>
<organism evidence="1 2">
    <name type="scientific">Parasutterella secunda</name>
    <dbReference type="NCBI Taxonomy" id="626947"/>
    <lineage>
        <taxon>Bacteria</taxon>
        <taxon>Pseudomonadati</taxon>
        <taxon>Pseudomonadota</taxon>
        <taxon>Betaproteobacteria</taxon>
        <taxon>Burkholderiales</taxon>
        <taxon>Sutterellaceae</taxon>
        <taxon>Parasutterella</taxon>
    </lineage>
</organism>
<reference evidence="1 2" key="1">
    <citation type="journal article" date="2021" name="Sci. Rep.">
        <title>The distribution of antibiotic resistance genes in chicken gut microbiota commensals.</title>
        <authorList>
            <person name="Juricova H."/>
            <person name="Matiasovicova J."/>
            <person name="Kubasova T."/>
            <person name="Cejkova D."/>
            <person name="Rychlik I."/>
        </authorList>
    </citation>
    <scope>NUCLEOTIDE SEQUENCE [LARGE SCALE GENOMIC DNA]</scope>
    <source>
        <strain evidence="1 2">An562</strain>
    </source>
</reference>
<evidence type="ECO:0000313" key="2">
    <source>
        <dbReference type="Proteomes" id="UP000777002"/>
    </source>
</evidence>
<dbReference type="InterPro" id="IPR038695">
    <property type="entry name" value="Saro_0823-like_sf"/>
</dbReference>
<dbReference type="PANTHER" id="PTHR37953">
    <property type="entry name" value="UPF0127 PROTEIN MJ1496"/>
    <property type="match status" value="1"/>
</dbReference>
<sequence length="149" mass="17270">MSSVYSQLKTARSVTLRYTRSFSVVCLMLFCQPVLAETLFIDQYRVEARVAITPEEQHKGLQGVQALGENEGMLFIFIQKQKVCMWMKDVPIDLDVGFFDESGRLIAVRQMKAQTRNTHCSPQEIKWALEMPGGWYEKRKLREGAQLRY</sequence>
<dbReference type="Gene3D" id="2.60.120.1140">
    <property type="entry name" value="Protein of unknown function DUF192"/>
    <property type="match status" value="1"/>
</dbReference>
<protein>
    <submittedName>
        <fullName evidence="1">DUF192 domain-containing protein</fullName>
    </submittedName>
</protein>
<comment type="caution">
    <text evidence="1">The sequence shown here is derived from an EMBL/GenBank/DDBJ whole genome shotgun (WGS) entry which is preliminary data.</text>
</comment>
<dbReference type="EMBL" id="JACJKX010000013">
    <property type="protein sequence ID" value="MBM6929059.1"/>
    <property type="molecule type" value="Genomic_DNA"/>
</dbReference>
<dbReference type="Pfam" id="PF02643">
    <property type="entry name" value="DUF192"/>
    <property type="match status" value="1"/>
</dbReference>